<dbReference type="Pfam" id="PF00462">
    <property type="entry name" value="Glutaredoxin"/>
    <property type="match status" value="1"/>
</dbReference>
<dbReference type="PROSITE" id="PS51354">
    <property type="entry name" value="GLUTAREDOXIN_2"/>
    <property type="match status" value="1"/>
</dbReference>
<sequence>MATNATPGDDRCIVCPLSDPLPRPRGKATDTLQQSLYQPLSLSLCRSGVSVLVAVRELPAGLVGCVPVRSDEHELVSAAASGMRDDKPLPKAIHPPPSISIPPIDHHPGPAGPAAYKTPRPIPFPFLHHHRLASPSHTSPRQETIPGAQAPQAIPAALSRSQDQQEKKKKKNAADGGRRVRHHHHQRRRGGVAGGGGGGIRVARMASGNAVVVFSSSGCCMCHVVKRLLLGLGVGPTVYELDHLSPGGRDIQAALSQLLPPGHPPVPVVFVGGRLLGGVEKVMACHINGTLVPLLKQAGALWL</sequence>
<comment type="caution">
    <text evidence="7">The sequence shown here is derived from an EMBL/GenBank/DDBJ whole genome shotgun (WGS) entry which is preliminary data.</text>
</comment>
<evidence type="ECO:0000256" key="4">
    <source>
        <dbReference type="ARBA" id="ARBA00023284"/>
    </source>
</evidence>
<reference evidence="7" key="1">
    <citation type="submission" date="2020-07" db="EMBL/GenBank/DDBJ databases">
        <title>Genome sequence and genetic diversity analysis of an under-domesticated orphan crop, white fonio (Digitaria exilis).</title>
        <authorList>
            <person name="Bennetzen J.L."/>
            <person name="Chen S."/>
            <person name="Ma X."/>
            <person name="Wang X."/>
            <person name="Yssel A.E.J."/>
            <person name="Chaluvadi S.R."/>
            <person name="Johnson M."/>
            <person name="Gangashetty P."/>
            <person name="Hamidou F."/>
            <person name="Sanogo M.D."/>
            <person name="Zwaenepoel A."/>
            <person name="Wallace J."/>
            <person name="Van De Peer Y."/>
            <person name="Van Deynze A."/>
        </authorList>
    </citation>
    <scope>NUCLEOTIDE SEQUENCE</scope>
    <source>
        <tissue evidence="7">Leaves</tissue>
    </source>
</reference>
<dbReference type="Gene3D" id="3.40.30.10">
    <property type="entry name" value="Glutaredoxin"/>
    <property type="match status" value="1"/>
</dbReference>
<dbReference type="GO" id="GO:0005737">
    <property type="term" value="C:cytoplasm"/>
    <property type="evidence" value="ECO:0007669"/>
    <property type="project" value="UniProtKB-SubCell"/>
</dbReference>
<evidence type="ECO:0000256" key="3">
    <source>
        <dbReference type="ARBA" id="ARBA00022490"/>
    </source>
</evidence>
<feature type="compositionally biased region" description="Basic residues" evidence="5">
    <location>
        <begin position="179"/>
        <end position="190"/>
    </location>
</feature>
<dbReference type="InterPro" id="IPR011905">
    <property type="entry name" value="GlrX-like_pln_2"/>
</dbReference>
<keyword evidence="8" id="KW-1185">Reference proteome</keyword>
<comment type="subcellular location">
    <subcellularLocation>
        <location evidence="1">Cytoplasm</location>
    </subcellularLocation>
</comment>
<keyword evidence="3" id="KW-0963">Cytoplasm</keyword>
<dbReference type="AlphaFoldDB" id="A0A835F9E9"/>
<dbReference type="PANTHER" id="PTHR10168">
    <property type="entry name" value="GLUTAREDOXIN"/>
    <property type="match status" value="1"/>
</dbReference>
<gene>
    <name evidence="7" type="ORF">HU200_016259</name>
</gene>
<dbReference type="SUPFAM" id="SSF52833">
    <property type="entry name" value="Thioredoxin-like"/>
    <property type="match status" value="1"/>
</dbReference>
<evidence type="ECO:0000256" key="5">
    <source>
        <dbReference type="SAM" id="MobiDB-lite"/>
    </source>
</evidence>
<dbReference type="InterPro" id="IPR002109">
    <property type="entry name" value="Glutaredoxin"/>
</dbReference>
<protein>
    <recommendedName>
        <fullName evidence="6">Glutaredoxin domain-containing protein</fullName>
    </recommendedName>
</protein>
<proteinExistence type="inferred from homology"/>
<evidence type="ECO:0000256" key="1">
    <source>
        <dbReference type="ARBA" id="ARBA00004496"/>
    </source>
</evidence>
<dbReference type="Proteomes" id="UP000636709">
    <property type="component" value="Unassembled WGS sequence"/>
</dbReference>
<keyword evidence="4" id="KW-0676">Redox-active center</keyword>
<evidence type="ECO:0000259" key="6">
    <source>
        <dbReference type="Pfam" id="PF00462"/>
    </source>
</evidence>
<organism evidence="7 8">
    <name type="scientific">Digitaria exilis</name>
    <dbReference type="NCBI Taxonomy" id="1010633"/>
    <lineage>
        <taxon>Eukaryota</taxon>
        <taxon>Viridiplantae</taxon>
        <taxon>Streptophyta</taxon>
        <taxon>Embryophyta</taxon>
        <taxon>Tracheophyta</taxon>
        <taxon>Spermatophyta</taxon>
        <taxon>Magnoliopsida</taxon>
        <taxon>Liliopsida</taxon>
        <taxon>Poales</taxon>
        <taxon>Poaceae</taxon>
        <taxon>PACMAD clade</taxon>
        <taxon>Panicoideae</taxon>
        <taxon>Panicodae</taxon>
        <taxon>Paniceae</taxon>
        <taxon>Anthephorinae</taxon>
        <taxon>Digitaria</taxon>
    </lineage>
</organism>
<evidence type="ECO:0000313" key="8">
    <source>
        <dbReference type="Proteomes" id="UP000636709"/>
    </source>
</evidence>
<feature type="region of interest" description="Disordered" evidence="5">
    <location>
        <begin position="106"/>
        <end position="197"/>
    </location>
</feature>
<dbReference type="EMBL" id="JACEFO010001605">
    <property type="protein sequence ID" value="KAF8732279.1"/>
    <property type="molecule type" value="Genomic_DNA"/>
</dbReference>
<accession>A0A835F9E9</accession>
<name>A0A835F9E9_9POAL</name>
<dbReference type="NCBIfam" id="TIGR02189">
    <property type="entry name" value="GlrX-like_plant"/>
    <property type="match status" value="1"/>
</dbReference>
<evidence type="ECO:0000256" key="2">
    <source>
        <dbReference type="ARBA" id="ARBA00007568"/>
    </source>
</evidence>
<feature type="compositionally biased region" description="Low complexity" evidence="5">
    <location>
        <begin position="145"/>
        <end position="157"/>
    </location>
</feature>
<comment type="similarity">
    <text evidence="2">Belongs to the glutaredoxin family. CC-type subfamily.</text>
</comment>
<dbReference type="InterPro" id="IPR036249">
    <property type="entry name" value="Thioredoxin-like_sf"/>
</dbReference>
<dbReference type="OrthoDB" id="418495at2759"/>
<evidence type="ECO:0000313" key="7">
    <source>
        <dbReference type="EMBL" id="KAF8732279.1"/>
    </source>
</evidence>
<feature type="domain" description="Glutaredoxin" evidence="6">
    <location>
        <begin position="211"/>
        <end position="275"/>
    </location>
</feature>